<comment type="caution">
    <text evidence="7">The sequence shown here is derived from an EMBL/GenBank/DDBJ whole genome shotgun (WGS) entry which is preliminary data.</text>
</comment>
<name>A0A1F5ZRZ4_9BACT</name>
<organism evidence="7 8">
    <name type="scientific">Candidatus Gottesmanbacteria bacterium RIFCSPHIGHO2_01_FULL_39_10</name>
    <dbReference type="NCBI Taxonomy" id="1798375"/>
    <lineage>
        <taxon>Bacteria</taxon>
        <taxon>Candidatus Gottesmaniibacteriota</taxon>
    </lineage>
</organism>
<dbReference type="GO" id="GO:0016020">
    <property type="term" value="C:membrane"/>
    <property type="evidence" value="ECO:0007669"/>
    <property type="project" value="UniProtKB-SubCell"/>
</dbReference>
<dbReference type="STRING" id="1798375.A2773_01250"/>
<dbReference type="EMBL" id="MFJE01000009">
    <property type="protein sequence ID" value="OGG14877.1"/>
    <property type="molecule type" value="Genomic_DNA"/>
</dbReference>
<feature type="transmembrane region" description="Helical" evidence="5">
    <location>
        <begin position="144"/>
        <end position="167"/>
    </location>
</feature>
<dbReference type="Pfam" id="PF04893">
    <property type="entry name" value="Yip1"/>
    <property type="match status" value="1"/>
</dbReference>
<evidence type="ECO:0000256" key="2">
    <source>
        <dbReference type="ARBA" id="ARBA00022692"/>
    </source>
</evidence>
<dbReference type="InterPro" id="IPR006977">
    <property type="entry name" value="Yip1_dom"/>
</dbReference>
<accession>A0A1F5ZRZ4</accession>
<evidence type="ECO:0000259" key="6">
    <source>
        <dbReference type="Pfam" id="PF04893"/>
    </source>
</evidence>
<feature type="transmembrane region" description="Helical" evidence="5">
    <location>
        <begin position="107"/>
        <end position="132"/>
    </location>
</feature>
<keyword evidence="4 5" id="KW-0472">Membrane</keyword>
<dbReference type="Proteomes" id="UP000177383">
    <property type="component" value="Unassembled WGS sequence"/>
</dbReference>
<evidence type="ECO:0000256" key="1">
    <source>
        <dbReference type="ARBA" id="ARBA00004141"/>
    </source>
</evidence>
<keyword evidence="2 5" id="KW-0812">Transmembrane</keyword>
<proteinExistence type="predicted"/>
<sequence length="208" mass="24001">MTNLGLKTLKLFILFTKNTALVVNKPYIAFRKIAADSQYGQSVFILLFAVSYFAFATLIRIGLKNPYLLTLEFNRLIFFAGVGFLLSIALLYSVGRLFGGRGTLKSLYLTWSYTLIPTILWFFMTSLIFIFFPPPRSLSFPGKLLSIIFITLSILLLLWKIILYYLTLRFSHKLDLFRIIGVSIVLFPLFIIYGIIMYRIGIFRIPFI</sequence>
<feature type="transmembrane region" description="Helical" evidence="5">
    <location>
        <begin position="42"/>
        <end position="63"/>
    </location>
</feature>
<evidence type="ECO:0000256" key="3">
    <source>
        <dbReference type="ARBA" id="ARBA00022989"/>
    </source>
</evidence>
<gene>
    <name evidence="7" type="ORF">A2773_01250</name>
</gene>
<comment type="subcellular location">
    <subcellularLocation>
        <location evidence="1">Membrane</location>
        <topology evidence="1">Multi-pass membrane protein</topology>
    </subcellularLocation>
</comment>
<evidence type="ECO:0000256" key="4">
    <source>
        <dbReference type="ARBA" id="ARBA00023136"/>
    </source>
</evidence>
<keyword evidence="3 5" id="KW-1133">Transmembrane helix</keyword>
<reference evidence="7 8" key="1">
    <citation type="journal article" date="2016" name="Nat. Commun.">
        <title>Thousands of microbial genomes shed light on interconnected biogeochemical processes in an aquifer system.</title>
        <authorList>
            <person name="Anantharaman K."/>
            <person name="Brown C.T."/>
            <person name="Hug L.A."/>
            <person name="Sharon I."/>
            <person name="Castelle C.J."/>
            <person name="Probst A.J."/>
            <person name="Thomas B.C."/>
            <person name="Singh A."/>
            <person name="Wilkins M.J."/>
            <person name="Karaoz U."/>
            <person name="Brodie E.L."/>
            <person name="Williams K.H."/>
            <person name="Hubbard S.S."/>
            <person name="Banfield J.F."/>
        </authorList>
    </citation>
    <scope>NUCLEOTIDE SEQUENCE [LARGE SCALE GENOMIC DNA]</scope>
</reference>
<feature type="transmembrane region" description="Helical" evidence="5">
    <location>
        <begin position="75"/>
        <end position="95"/>
    </location>
</feature>
<dbReference type="AlphaFoldDB" id="A0A1F5ZRZ4"/>
<evidence type="ECO:0000313" key="8">
    <source>
        <dbReference type="Proteomes" id="UP000177383"/>
    </source>
</evidence>
<feature type="domain" description="Yip1" evidence="6">
    <location>
        <begin position="25"/>
        <end position="194"/>
    </location>
</feature>
<protein>
    <recommendedName>
        <fullName evidence="6">Yip1 domain-containing protein</fullName>
    </recommendedName>
</protein>
<feature type="transmembrane region" description="Helical" evidence="5">
    <location>
        <begin position="179"/>
        <end position="200"/>
    </location>
</feature>
<evidence type="ECO:0000256" key="5">
    <source>
        <dbReference type="SAM" id="Phobius"/>
    </source>
</evidence>
<evidence type="ECO:0000313" key="7">
    <source>
        <dbReference type="EMBL" id="OGG14877.1"/>
    </source>
</evidence>